<name>A0ABN1D123_9ACTN</name>
<comment type="caution">
    <text evidence="2">The sequence shown here is derived from an EMBL/GenBank/DDBJ whole genome shotgun (WGS) entry which is preliminary data.</text>
</comment>
<keyword evidence="3" id="KW-1185">Reference proteome</keyword>
<reference evidence="2 3" key="1">
    <citation type="journal article" date="2019" name="Int. J. Syst. Evol. Microbiol.">
        <title>The Global Catalogue of Microorganisms (GCM) 10K type strain sequencing project: providing services to taxonomists for standard genome sequencing and annotation.</title>
        <authorList>
            <consortium name="The Broad Institute Genomics Platform"/>
            <consortium name="The Broad Institute Genome Sequencing Center for Infectious Disease"/>
            <person name="Wu L."/>
            <person name="Ma J."/>
        </authorList>
    </citation>
    <scope>NUCLEOTIDE SEQUENCE [LARGE SCALE GENOMIC DNA]</scope>
    <source>
        <strain evidence="2 3">JCM 5052</strain>
    </source>
</reference>
<dbReference type="EMBL" id="BAAABZ010000025">
    <property type="protein sequence ID" value="GAA0531319.1"/>
    <property type="molecule type" value="Genomic_DNA"/>
</dbReference>
<evidence type="ECO:0000313" key="2">
    <source>
        <dbReference type="EMBL" id="GAA0531319.1"/>
    </source>
</evidence>
<proteinExistence type="predicted"/>
<feature type="region of interest" description="Disordered" evidence="1">
    <location>
        <begin position="1"/>
        <end position="76"/>
    </location>
</feature>
<gene>
    <name evidence="2" type="ORF">GCM10010390_36930</name>
</gene>
<organism evidence="2 3">
    <name type="scientific">Streptomyces mordarskii</name>
    <dbReference type="NCBI Taxonomy" id="1226758"/>
    <lineage>
        <taxon>Bacteria</taxon>
        <taxon>Bacillati</taxon>
        <taxon>Actinomycetota</taxon>
        <taxon>Actinomycetes</taxon>
        <taxon>Kitasatosporales</taxon>
        <taxon>Streptomycetaceae</taxon>
        <taxon>Streptomyces</taxon>
    </lineage>
</organism>
<sequence length="153" mass="16069">MAPVFGSGAVLPNAPTDYPDLPLRPIGARVLRENAPSPSEGVSTGAAERDTRCGEGNSEMSAQPEHPTDRRIPAIPNTINGIGDALTGANRAHFYAEVLAAEEETVPGIMRKWWKAAMLDSAPGAAESRSHAAAGTRLVSVEDLADQLEGISR</sequence>
<dbReference type="Proteomes" id="UP001501576">
    <property type="component" value="Unassembled WGS sequence"/>
</dbReference>
<protein>
    <submittedName>
        <fullName evidence="2">Uncharacterized protein</fullName>
    </submittedName>
</protein>
<evidence type="ECO:0000313" key="3">
    <source>
        <dbReference type="Proteomes" id="UP001501576"/>
    </source>
</evidence>
<accession>A0ABN1D123</accession>
<evidence type="ECO:0000256" key="1">
    <source>
        <dbReference type="SAM" id="MobiDB-lite"/>
    </source>
</evidence>